<evidence type="ECO:0000313" key="4">
    <source>
        <dbReference type="Proteomes" id="UP000095038"/>
    </source>
</evidence>
<dbReference type="AlphaFoldDB" id="A0A1D2VH12"/>
<evidence type="ECO:0000256" key="2">
    <source>
        <dbReference type="ARBA" id="ARBA00022737"/>
    </source>
</evidence>
<proteinExistence type="predicted"/>
<reference evidence="4" key="1">
    <citation type="submission" date="2016-05" db="EMBL/GenBank/DDBJ databases">
        <title>Comparative genomics of biotechnologically important yeasts.</title>
        <authorList>
            <consortium name="DOE Joint Genome Institute"/>
            <person name="Riley R."/>
            <person name="Haridas S."/>
            <person name="Wolfe K.H."/>
            <person name="Lopes M.R."/>
            <person name="Hittinger C.T."/>
            <person name="Goker M."/>
            <person name="Salamov A."/>
            <person name="Wisecaver J."/>
            <person name="Long T.M."/>
            <person name="Aerts A.L."/>
            <person name="Barry K."/>
            <person name="Choi C."/>
            <person name="Clum A."/>
            <person name="Coughlan A.Y."/>
            <person name="Deshpande S."/>
            <person name="Douglass A.P."/>
            <person name="Hanson S.J."/>
            <person name="Klenk H.-P."/>
            <person name="Labutti K."/>
            <person name="Lapidus A."/>
            <person name="Lindquist E."/>
            <person name="Lipzen A."/>
            <person name="Meier-Kolthoff J.P."/>
            <person name="Ohm R.A."/>
            <person name="Otillar R.P."/>
            <person name="Pangilinan J."/>
            <person name="Peng Y."/>
            <person name="Rokas A."/>
            <person name="Rosa C.A."/>
            <person name="Scheuner C."/>
            <person name="Sibirny A.A."/>
            <person name="Slot J.C."/>
            <person name="Stielow J.B."/>
            <person name="Sun H."/>
            <person name="Kurtzman C.P."/>
            <person name="Blackwell M."/>
            <person name="Grigoriev I.V."/>
            <person name="Jeffries T.W."/>
        </authorList>
    </citation>
    <scope>NUCLEOTIDE SEQUENCE [LARGE SCALE GENOMIC DNA]</scope>
    <source>
        <strain evidence="4">DSM 1968</strain>
    </source>
</reference>
<dbReference type="SUPFAM" id="SSF52058">
    <property type="entry name" value="L domain-like"/>
    <property type="match status" value="1"/>
</dbReference>
<dbReference type="PANTHER" id="PTHR45973:SF36">
    <property type="entry name" value="CENTRIOLIN"/>
    <property type="match status" value="1"/>
</dbReference>
<dbReference type="RefSeq" id="XP_020047255.1">
    <property type="nucleotide sequence ID" value="XM_020191757.1"/>
</dbReference>
<keyword evidence="1" id="KW-0433">Leucine-rich repeat</keyword>
<keyword evidence="4" id="KW-1185">Reference proteome</keyword>
<dbReference type="STRING" id="1344418.A0A1D2VH12"/>
<name>A0A1D2VH12_9ASCO</name>
<dbReference type="InterPro" id="IPR032675">
    <property type="entry name" value="LRR_dom_sf"/>
</dbReference>
<accession>A0A1D2VH12</accession>
<organism evidence="3 4">
    <name type="scientific">Ascoidea rubescens DSM 1968</name>
    <dbReference type="NCBI Taxonomy" id="1344418"/>
    <lineage>
        <taxon>Eukaryota</taxon>
        <taxon>Fungi</taxon>
        <taxon>Dikarya</taxon>
        <taxon>Ascomycota</taxon>
        <taxon>Saccharomycotina</taxon>
        <taxon>Saccharomycetes</taxon>
        <taxon>Ascoideaceae</taxon>
        <taxon>Ascoidea</taxon>
    </lineage>
</organism>
<dbReference type="SMART" id="SM00369">
    <property type="entry name" value="LRR_TYP"/>
    <property type="match status" value="4"/>
</dbReference>
<dbReference type="InterPro" id="IPR050576">
    <property type="entry name" value="Cilia_flagella_integrity"/>
</dbReference>
<dbReference type="GeneID" id="30965393"/>
<dbReference type="OrthoDB" id="266138at2759"/>
<dbReference type="PROSITE" id="PS51450">
    <property type="entry name" value="LRR"/>
    <property type="match status" value="5"/>
</dbReference>
<dbReference type="PANTHER" id="PTHR45973">
    <property type="entry name" value="PROTEIN PHOSPHATASE 1 REGULATORY SUBUNIT SDS22-RELATED"/>
    <property type="match status" value="1"/>
</dbReference>
<dbReference type="EMBL" id="KV454480">
    <property type="protein sequence ID" value="ODV60948.1"/>
    <property type="molecule type" value="Genomic_DNA"/>
</dbReference>
<dbReference type="SMART" id="SM00365">
    <property type="entry name" value="LRR_SD22"/>
    <property type="match status" value="6"/>
</dbReference>
<protein>
    <submittedName>
        <fullName evidence="3">L domain-like protein</fullName>
    </submittedName>
</protein>
<dbReference type="InterPro" id="IPR001611">
    <property type="entry name" value="Leu-rich_rpt"/>
</dbReference>
<dbReference type="Gene3D" id="3.80.10.10">
    <property type="entry name" value="Ribonuclease Inhibitor"/>
    <property type="match status" value="2"/>
</dbReference>
<keyword evidence="2" id="KW-0677">Repeat</keyword>
<dbReference type="Proteomes" id="UP000095038">
    <property type="component" value="Unassembled WGS sequence"/>
</dbReference>
<dbReference type="InterPro" id="IPR003591">
    <property type="entry name" value="Leu-rich_rpt_typical-subtyp"/>
</dbReference>
<evidence type="ECO:0000313" key="3">
    <source>
        <dbReference type="EMBL" id="ODV60948.1"/>
    </source>
</evidence>
<gene>
    <name evidence="3" type="ORF">ASCRUDRAFT_70193</name>
</gene>
<dbReference type="InParanoid" id="A0A1D2VH12"/>
<sequence length="759" mass="90714">MNITQNTHGFAGKIIIPKNRKLRTLCLNLNSIGLFGSYIDRYLKQFKMISVVTLFESLEYLNLFKIKFENLNRFKIIDLFNGDYFHFYLNKSSNQFRLRYQFYEIDLEIQKQPQLMSYLNQEFTTAEKFRGNFLSFFQHCNNYLNSLRSISYKIKNTNLPLINYNFDRLPYLKSLNLSDNCLTVIPKFPLLLNLKYLNLSNNLISRLENLFSLYNLGFLILSQNRIEKIENLSNQELLKKFDMSQNRLSDIEELANVTNLQFLNLSYNRISKLKNLTSLRNLESFICSFNSLENLRGISALYNIKDLDLSHNKLNHSMFIDELLLLKNLKKLTISERHFSNNDEISKVLLLLIKAGSDRNNLITQNSSILKKQFLKIYNTKKIDLFRILNGNGRRKSVELKKIFESNFDEFNGNDTTIKKLIFELIKKQVDYVSDCISVLSAGEDFLQQDHDIVKPYSQEDFHKHFFVPFGIIVEEYKTDLVIPLVKLFVVGEEISGDKWINVFRVWASKTEENWLNFLSDFCKVSQFFEFTKGLKPYVPNALLKFDEWKDTLTQKKIIETLEFNYLTLEPFDPTNTKIFLYVKDIEIELEKQNIKHDLRRRCQLFWDKMKNITFKIDRAYTFNKINQMQSLLNYKFTNYDLQSNFRPNSFFIWVGKTLKEFRRTQQKILFILYINAEITVVSFLLEKYCLEFELLPFQHINCEFKMIKKINNLQCKIRIYNLITKRKYKMIVYNYVSLFQKLDERYKQNWQNQIPKRH</sequence>
<evidence type="ECO:0000256" key="1">
    <source>
        <dbReference type="ARBA" id="ARBA00022614"/>
    </source>
</evidence>